<dbReference type="Pfam" id="PF01144">
    <property type="entry name" value="CoA_trans"/>
    <property type="match status" value="1"/>
</dbReference>
<feature type="non-terminal residue" evidence="2">
    <location>
        <position position="92"/>
    </location>
</feature>
<dbReference type="PANTHER" id="PTHR13707:SF60">
    <property type="entry name" value="ACETATE COA-TRANSFERASE SUBUNIT ALPHA"/>
    <property type="match status" value="1"/>
</dbReference>
<accession>X1VVA0</accession>
<proteinExistence type="predicted"/>
<sequence>MDAAKGHLDHQTMAMRVARELQDGSYVNLGIGLPGLVSSFVAPDKTIIYQSESGILGMGPIILEEEEMDHDVVNPAVHPVTTIPGASFFDIT</sequence>
<protein>
    <recommendedName>
        <fullName evidence="3">Succinyl-CoA--3-ketoacid-CoA transferase</fullName>
    </recommendedName>
</protein>
<dbReference type="PANTHER" id="PTHR13707">
    <property type="entry name" value="KETOACID-COENZYME A TRANSFERASE"/>
    <property type="match status" value="1"/>
</dbReference>
<evidence type="ECO:0000313" key="2">
    <source>
        <dbReference type="EMBL" id="GAJ14415.1"/>
    </source>
</evidence>
<dbReference type="Gene3D" id="3.40.1080.10">
    <property type="entry name" value="Glutaconate Coenzyme A-transferase"/>
    <property type="match status" value="1"/>
</dbReference>
<name>X1VVA0_9ZZZZ</name>
<evidence type="ECO:0008006" key="3">
    <source>
        <dbReference type="Google" id="ProtNLM"/>
    </source>
</evidence>
<reference evidence="2" key="1">
    <citation type="journal article" date="2014" name="Front. Microbiol.">
        <title>High frequency of phylogenetically diverse reductive dehalogenase-homologous genes in deep subseafloor sedimentary metagenomes.</title>
        <authorList>
            <person name="Kawai M."/>
            <person name="Futagami T."/>
            <person name="Toyoda A."/>
            <person name="Takaki Y."/>
            <person name="Nishi S."/>
            <person name="Hori S."/>
            <person name="Arai W."/>
            <person name="Tsubouchi T."/>
            <person name="Morono Y."/>
            <person name="Uchiyama I."/>
            <person name="Ito T."/>
            <person name="Fujiyama A."/>
            <person name="Inagaki F."/>
            <person name="Takami H."/>
        </authorList>
    </citation>
    <scope>NUCLEOTIDE SEQUENCE</scope>
    <source>
        <strain evidence="2">Expedition CK06-06</strain>
    </source>
</reference>
<dbReference type="GO" id="GO:0008410">
    <property type="term" value="F:CoA-transferase activity"/>
    <property type="evidence" value="ECO:0007669"/>
    <property type="project" value="InterPro"/>
</dbReference>
<dbReference type="InterPro" id="IPR037171">
    <property type="entry name" value="NagB/RpiA_transferase-like"/>
</dbReference>
<dbReference type="InterPro" id="IPR004165">
    <property type="entry name" value="CoA_trans_fam_I"/>
</dbReference>
<dbReference type="EMBL" id="BARW01025983">
    <property type="protein sequence ID" value="GAJ14415.1"/>
    <property type="molecule type" value="Genomic_DNA"/>
</dbReference>
<organism evidence="2">
    <name type="scientific">marine sediment metagenome</name>
    <dbReference type="NCBI Taxonomy" id="412755"/>
    <lineage>
        <taxon>unclassified sequences</taxon>
        <taxon>metagenomes</taxon>
        <taxon>ecological metagenomes</taxon>
    </lineage>
</organism>
<evidence type="ECO:0000256" key="1">
    <source>
        <dbReference type="ARBA" id="ARBA00022679"/>
    </source>
</evidence>
<dbReference type="SUPFAM" id="SSF100950">
    <property type="entry name" value="NagB/RpiA/CoA transferase-like"/>
    <property type="match status" value="1"/>
</dbReference>
<dbReference type="AlphaFoldDB" id="X1VVA0"/>
<keyword evidence="1" id="KW-0808">Transferase</keyword>
<gene>
    <name evidence="2" type="ORF">S12H4_42459</name>
</gene>
<comment type="caution">
    <text evidence="2">The sequence shown here is derived from an EMBL/GenBank/DDBJ whole genome shotgun (WGS) entry which is preliminary data.</text>
</comment>